<name>A0AAX6ESG3_IRIPA</name>
<reference evidence="2" key="1">
    <citation type="journal article" date="2023" name="GigaByte">
        <title>Genome assembly of the bearded iris, Iris pallida Lam.</title>
        <authorList>
            <person name="Bruccoleri R.E."/>
            <person name="Oakeley E.J."/>
            <person name="Faust A.M.E."/>
            <person name="Altorfer M."/>
            <person name="Dessus-Babus S."/>
            <person name="Burckhardt D."/>
            <person name="Oertli M."/>
            <person name="Naumann U."/>
            <person name="Petersen F."/>
            <person name="Wong J."/>
        </authorList>
    </citation>
    <scope>NUCLEOTIDE SEQUENCE</scope>
    <source>
        <strain evidence="2">GSM-AAB239-AS_SAM_17_03QT</strain>
    </source>
</reference>
<dbReference type="EMBL" id="JANAVB010034417">
    <property type="protein sequence ID" value="KAJ6806878.1"/>
    <property type="molecule type" value="Genomic_DNA"/>
</dbReference>
<dbReference type="AlphaFoldDB" id="A0AAX6ESG3"/>
<feature type="compositionally biased region" description="Basic residues" evidence="1">
    <location>
        <begin position="207"/>
        <end position="229"/>
    </location>
</feature>
<dbReference type="PANTHER" id="PTHR34952">
    <property type="entry name" value="OS05G0113500 PROTEIN"/>
    <property type="match status" value="1"/>
</dbReference>
<evidence type="ECO:0000313" key="3">
    <source>
        <dbReference type="Proteomes" id="UP001140949"/>
    </source>
</evidence>
<sequence>MDSSICVISVSEGNSCELYVNSHGCEASYVETKQYALGDTKEAVIVKSEALDLVTISDNGNVTVPSIGADADRSHHVAEYGEQISLPSSCCEQKDADICNEIDLCQGFHQSLSFDPKVQRSFNKSATFPSSREPCSVSLISSIQEKHCPSETSAYARSISLPTSLKLVSALKGGRAQSGTSPKADMHVKWAPEVYDPPCTSMSHTVNNHRQRPKAKKKDNRKIKNKNKNNGKPTRGSGGGERKNTNHKYTIKIPDPSDTGLHSSVPKVLLNGYDKSAVVGQEAKCASSFPRAVLPSMHFPLGEAS</sequence>
<dbReference type="Proteomes" id="UP001140949">
    <property type="component" value="Unassembled WGS sequence"/>
</dbReference>
<accession>A0AAX6ESG3</accession>
<protein>
    <submittedName>
        <fullName evidence="2">Uncharacterized protein</fullName>
    </submittedName>
</protein>
<feature type="region of interest" description="Disordered" evidence="1">
    <location>
        <begin position="198"/>
        <end position="261"/>
    </location>
</feature>
<evidence type="ECO:0000256" key="1">
    <source>
        <dbReference type="SAM" id="MobiDB-lite"/>
    </source>
</evidence>
<keyword evidence="3" id="KW-1185">Reference proteome</keyword>
<organism evidence="2 3">
    <name type="scientific">Iris pallida</name>
    <name type="common">Sweet iris</name>
    <dbReference type="NCBI Taxonomy" id="29817"/>
    <lineage>
        <taxon>Eukaryota</taxon>
        <taxon>Viridiplantae</taxon>
        <taxon>Streptophyta</taxon>
        <taxon>Embryophyta</taxon>
        <taxon>Tracheophyta</taxon>
        <taxon>Spermatophyta</taxon>
        <taxon>Magnoliopsida</taxon>
        <taxon>Liliopsida</taxon>
        <taxon>Asparagales</taxon>
        <taxon>Iridaceae</taxon>
        <taxon>Iridoideae</taxon>
        <taxon>Irideae</taxon>
        <taxon>Iris</taxon>
    </lineage>
</organism>
<reference evidence="2" key="2">
    <citation type="submission" date="2023-04" db="EMBL/GenBank/DDBJ databases">
        <authorList>
            <person name="Bruccoleri R.E."/>
            <person name="Oakeley E.J."/>
            <person name="Faust A.-M."/>
            <person name="Dessus-Babus S."/>
            <person name="Altorfer M."/>
            <person name="Burckhardt D."/>
            <person name="Oertli M."/>
            <person name="Naumann U."/>
            <person name="Petersen F."/>
            <person name="Wong J."/>
        </authorList>
    </citation>
    <scope>NUCLEOTIDE SEQUENCE</scope>
    <source>
        <strain evidence="2">GSM-AAB239-AS_SAM_17_03QT</strain>
        <tissue evidence="2">Leaf</tissue>
    </source>
</reference>
<comment type="caution">
    <text evidence="2">The sequence shown here is derived from an EMBL/GenBank/DDBJ whole genome shotgun (WGS) entry which is preliminary data.</text>
</comment>
<gene>
    <name evidence="2" type="ORF">M6B38_106035</name>
</gene>
<proteinExistence type="predicted"/>
<dbReference type="PANTHER" id="PTHR34952:SF2">
    <property type="entry name" value="OS05G0113500 PROTEIN"/>
    <property type="match status" value="1"/>
</dbReference>
<evidence type="ECO:0000313" key="2">
    <source>
        <dbReference type="EMBL" id="KAJ6806878.1"/>
    </source>
</evidence>